<feature type="domain" description="Methyltransferase" evidence="1">
    <location>
        <begin position="72"/>
        <end position="157"/>
    </location>
</feature>
<keyword evidence="3" id="KW-1185">Reference proteome</keyword>
<accession>A0A9N9EY15</accession>
<organism evidence="2 3">
    <name type="scientific">Dentiscutata erythropus</name>
    <dbReference type="NCBI Taxonomy" id="1348616"/>
    <lineage>
        <taxon>Eukaryota</taxon>
        <taxon>Fungi</taxon>
        <taxon>Fungi incertae sedis</taxon>
        <taxon>Mucoromycota</taxon>
        <taxon>Glomeromycotina</taxon>
        <taxon>Glomeromycetes</taxon>
        <taxon>Diversisporales</taxon>
        <taxon>Gigasporaceae</taxon>
        <taxon>Dentiscutata</taxon>
    </lineage>
</organism>
<reference evidence="2" key="1">
    <citation type="submission" date="2021-06" db="EMBL/GenBank/DDBJ databases">
        <authorList>
            <person name="Kallberg Y."/>
            <person name="Tangrot J."/>
            <person name="Rosling A."/>
        </authorList>
    </citation>
    <scope>NUCLEOTIDE SEQUENCE</scope>
    <source>
        <strain evidence="2">MA453B</strain>
    </source>
</reference>
<dbReference type="EMBL" id="CAJVPY010008470">
    <property type="protein sequence ID" value="CAG8696446.1"/>
    <property type="molecule type" value="Genomic_DNA"/>
</dbReference>
<gene>
    <name evidence="2" type="ORF">DERYTH_LOCUS12707</name>
</gene>
<dbReference type="PANTHER" id="PTHR43591:SF24">
    <property type="entry name" value="2-METHOXY-6-POLYPRENYL-1,4-BENZOQUINOL METHYLASE, MITOCHONDRIAL"/>
    <property type="match status" value="1"/>
</dbReference>
<dbReference type="PANTHER" id="PTHR43591">
    <property type="entry name" value="METHYLTRANSFERASE"/>
    <property type="match status" value="1"/>
</dbReference>
<dbReference type="GO" id="GO:0008168">
    <property type="term" value="F:methyltransferase activity"/>
    <property type="evidence" value="ECO:0007669"/>
    <property type="project" value="TreeGrafter"/>
</dbReference>
<dbReference type="InterPro" id="IPR029063">
    <property type="entry name" value="SAM-dependent_MTases_sf"/>
</dbReference>
<evidence type="ECO:0000313" key="2">
    <source>
        <dbReference type="EMBL" id="CAG8696446.1"/>
    </source>
</evidence>
<name>A0A9N9EY15_9GLOM</name>
<dbReference type="OrthoDB" id="2013972at2759"/>
<dbReference type="Gene3D" id="3.40.50.150">
    <property type="entry name" value="Vaccinia Virus protein VP39"/>
    <property type="match status" value="1"/>
</dbReference>
<dbReference type="Proteomes" id="UP000789405">
    <property type="component" value="Unassembled WGS sequence"/>
</dbReference>
<protein>
    <submittedName>
        <fullName evidence="2">14116_t:CDS:1</fullName>
    </submittedName>
</protein>
<evidence type="ECO:0000259" key="1">
    <source>
        <dbReference type="Pfam" id="PF13649"/>
    </source>
</evidence>
<comment type="caution">
    <text evidence="2">The sequence shown here is derived from an EMBL/GenBank/DDBJ whole genome shotgun (WGS) entry which is preliminary data.</text>
</comment>
<dbReference type="InterPro" id="IPR041698">
    <property type="entry name" value="Methyltransf_25"/>
</dbReference>
<dbReference type="AlphaFoldDB" id="A0A9N9EY15"/>
<dbReference type="CDD" id="cd02440">
    <property type="entry name" value="AdoMet_MTases"/>
    <property type="match status" value="1"/>
</dbReference>
<evidence type="ECO:0000313" key="3">
    <source>
        <dbReference type="Proteomes" id="UP000789405"/>
    </source>
</evidence>
<proteinExistence type="predicted"/>
<dbReference type="Pfam" id="PF13649">
    <property type="entry name" value="Methyltransf_25"/>
    <property type="match status" value="1"/>
</dbReference>
<sequence length="302" mass="34855">MGHSIDSQSSQTDFRYVEGRRFHNAENLVYHLPNDDDETDRLHSQHFIMRYVWQNNFSAPVDQILTTPGAKVLDIGCGAGSWSFDMATIRVSKMKCCVEVKIKPKNFEFVKADAQEGLPFDDNTFDYVFQRFLLLGYAKEKWPYVINEIVRVLKPGGFLELSEPSKVIDGGPATQRLWDCEVEVLEGKGGDYDITLKIEKYLQDQGKVENIKKIVNKFYYGLQHTDNIKLSKAFVGNVISVYASLKHVLSKKLQVSDEEYDELSKTSEKELYELDTYVNLIRFYANKIQFINLLVYDIHKCL</sequence>
<dbReference type="SUPFAM" id="SSF53335">
    <property type="entry name" value="S-adenosyl-L-methionine-dependent methyltransferases"/>
    <property type="match status" value="1"/>
</dbReference>